<keyword evidence="3" id="KW-1185">Reference proteome</keyword>
<dbReference type="AlphaFoldDB" id="A0A8I0ACT9"/>
<feature type="transmembrane region" description="Helical" evidence="1">
    <location>
        <begin position="133"/>
        <end position="150"/>
    </location>
</feature>
<evidence type="ECO:0000313" key="2">
    <source>
        <dbReference type="EMBL" id="MBC5650698.1"/>
    </source>
</evidence>
<feature type="transmembrane region" description="Helical" evidence="1">
    <location>
        <begin position="41"/>
        <end position="62"/>
    </location>
</feature>
<protein>
    <submittedName>
        <fullName evidence="2">Uncharacterized protein</fullName>
    </submittedName>
</protein>
<evidence type="ECO:0000313" key="3">
    <source>
        <dbReference type="Proteomes" id="UP000652847"/>
    </source>
</evidence>
<reference evidence="2 3" key="1">
    <citation type="submission" date="2020-08" db="EMBL/GenBank/DDBJ databases">
        <title>Genome public.</title>
        <authorList>
            <person name="Liu C."/>
            <person name="Sun Q."/>
        </authorList>
    </citation>
    <scope>NUCLEOTIDE SEQUENCE [LARGE SCALE GENOMIC DNA]</scope>
    <source>
        <strain evidence="2 3">BX17</strain>
    </source>
</reference>
<feature type="transmembrane region" description="Helical" evidence="1">
    <location>
        <begin position="109"/>
        <end position="127"/>
    </location>
</feature>
<accession>A0A8I0ACT9</accession>
<feature type="transmembrane region" description="Helical" evidence="1">
    <location>
        <begin position="242"/>
        <end position="264"/>
    </location>
</feature>
<dbReference type="Proteomes" id="UP000652847">
    <property type="component" value="Unassembled WGS sequence"/>
</dbReference>
<comment type="caution">
    <text evidence="2">The sequence shown here is derived from an EMBL/GenBank/DDBJ whole genome shotgun (WGS) entry which is preliminary data.</text>
</comment>
<dbReference type="EMBL" id="JACOOT010000014">
    <property type="protein sequence ID" value="MBC5650698.1"/>
    <property type="molecule type" value="Genomic_DNA"/>
</dbReference>
<gene>
    <name evidence="2" type="ORF">H8S54_06140</name>
</gene>
<name>A0A8I0ACT9_9FIRM</name>
<feature type="transmembrane region" description="Helical" evidence="1">
    <location>
        <begin position="82"/>
        <end position="102"/>
    </location>
</feature>
<feature type="transmembrane region" description="Helical" evidence="1">
    <location>
        <begin position="271"/>
        <end position="287"/>
    </location>
</feature>
<sequence length="331" mass="37961">MIAVLMVTLLYGVKTGDLYWSVLILLIYNSKKINIERVYKTSSRIIVIGIISVLILCMFGVLPDILTSRNTVEQINYNRHSFGFYHSNVLPLLIFYLEVYYICIAKEKIRNNVIVFFMLLAGVINTFCHSRNALILSLALSLFVIFVKKMKKGEYKILYQTTVLSIPCMSIFSFSMLFLLLKGGIWNTIDTFFSGRFRLAIFKMRRIGLHLINIMSNESFVSDNITYVNGKDISSIVLDNGYLYVILRYGILIILVYFLIAYCLAKKNKGNACVLGTIIAVFIANFVDNDLVDYSFLPFILWAFNNFKTDGLIKNVGKKVDRIYKGKIEKI</sequence>
<organism evidence="2 3">
    <name type="scientific">Blautia segnis</name>
    <dbReference type="NCBI Taxonomy" id="2763030"/>
    <lineage>
        <taxon>Bacteria</taxon>
        <taxon>Bacillati</taxon>
        <taxon>Bacillota</taxon>
        <taxon>Clostridia</taxon>
        <taxon>Lachnospirales</taxon>
        <taxon>Lachnospiraceae</taxon>
        <taxon>Blautia</taxon>
    </lineage>
</organism>
<evidence type="ECO:0000256" key="1">
    <source>
        <dbReference type="SAM" id="Phobius"/>
    </source>
</evidence>
<proteinExistence type="predicted"/>
<feature type="transmembrane region" description="Helical" evidence="1">
    <location>
        <begin position="6"/>
        <end position="29"/>
    </location>
</feature>
<keyword evidence="1" id="KW-0812">Transmembrane</keyword>
<keyword evidence="1" id="KW-1133">Transmembrane helix</keyword>
<keyword evidence="1" id="KW-0472">Membrane</keyword>
<feature type="transmembrane region" description="Helical" evidence="1">
    <location>
        <begin position="157"/>
        <end position="181"/>
    </location>
</feature>